<feature type="compositionally biased region" description="Low complexity" evidence="1">
    <location>
        <begin position="138"/>
        <end position="154"/>
    </location>
</feature>
<dbReference type="AlphaFoldDB" id="A0A3N4L7J8"/>
<feature type="chain" id="PRO_5018190620" evidence="2">
    <location>
        <begin position="19"/>
        <end position="374"/>
    </location>
</feature>
<dbReference type="OrthoDB" id="10536032at2759"/>
<protein>
    <submittedName>
        <fullName evidence="3">Uncharacterized protein</fullName>
    </submittedName>
</protein>
<gene>
    <name evidence="3" type="ORF">P167DRAFT_531643</name>
</gene>
<evidence type="ECO:0000313" key="3">
    <source>
        <dbReference type="EMBL" id="RPB17429.1"/>
    </source>
</evidence>
<evidence type="ECO:0000256" key="2">
    <source>
        <dbReference type="SAM" id="SignalP"/>
    </source>
</evidence>
<keyword evidence="4" id="KW-1185">Reference proteome</keyword>
<dbReference type="InParanoid" id="A0A3N4L7J8"/>
<feature type="region of interest" description="Disordered" evidence="1">
    <location>
        <begin position="23"/>
        <end position="207"/>
    </location>
</feature>
<feature type="compositionally biased region" description="Polar residues" evidence="1">
    <location>
        <begin position="176"/>
        <end position="185"/>
    </location>
</feature>
<proteinExistence type="predicted"/>
<feature type="region of interest" description="Disordered" evidence="1">
    <location>
        <begin position="259"/>
        <end position="328"/>
    </location>
</feature>
<organism evidence="3 4">
    <name type="scientific">Morchella conica CCBAS932</name>
    <dbReference type="NCBI Taxonomy" id="1392247"/>
    <lineage>
        <taxon>Eukaryota</taxon>
        <taxon>Fungi</taxon>
        <taxon>Dikarya</taxon>
        <taxon>Ascomycota</taxon>
        <taxon>Pezizomycotina</taxon>
        <taxon>Pezizomycetes</taxon>
        <taxon>Pezizales</taxon>
        <taxon>Morchellaceae</taxon>
        <taxon>Morchella</taxon>
    </lineage>
</organism>
<dbReference type="EMBL" id="ML119106">
    <property type="protein sequence ID" value="RPB17429.1"/>
    <property type="molecule type" value="Genomic_DNA"/>
</dbReference>
<evidence type="ECO:0000256" key="1">
    <source>
        <dbReference type="SAM" id="MobiDB-lite"/>
    </source>
</evidence>
<accession>A0A3N4L7J8</accession>
<reference evidence="3 4" key="1">
    <citation type="journal article" date="2018" name="Nat. Ecol. Evol.">
        <title>Pezizomycetes genomes reveal the molecular basis of ectomycorrhizal truffle lifestyle.</title>
        <authorList>
            <person name="Murat C."/>
            <person name="Payen T."/>
            <person name="Noel B."/>
            <person name="Kuo A."/>
            <person name="Morin E."/>
            <person name="Chen J."/>
            <person name="Kohler A."/>
            <person name="Krizsan K."/>
            <person name="Balestrini R."/>
            <person name="Da Silva C."/>
            <person name="Montanini B."/>
            <person name="Hainaut M."/>
            <person name="Levati E."/>
            <person name="Barry K.W."/>
            <person name="Belfiori B."/>
            <person name="Cichocki N."/>
            <person name="Clum A."/>
            <person name="Dockter R.B."/>
            <person name="Fauchery L."/>
            <person name="Guy J."/>
            <person name="Iotti M."/>
            <person name="Le Tacon F."/>
            <person name="Lindquist E.A."/>
            <person name="Lipzen A."/>
            <person name="Malagnac F."/>
            <person name="Mello A."/>
            <person name="Molinier V."/>
            <person name="Miyauchi S."/>
            <person name="Poulain J."/>
            <person name="Riccioni C."/>
            <person name="Rubini A."/>
            <person name="Sitrit Y."/>
            <person name="Splivallo R."/>
            <person name="Traeger S."/>
            <person name="Wang M."/>
            <person name="Zifcakova L."/>
            <person name="Wipf D."/>
            <person name="Zambonelli A."/>
            <person name="Paolocci F."/>
            <person name="Nowrousian M."/>
            <person name="Ottonello S."/>
            <person name="Baldrian P."/>
            <person name="Spatafora J.W."/>
            <person name="Henrissat B."/>
            <person name="Nagy L.G."/>
            <person name="Aury J.M."/>
            <person name="Wincker P."/>
            <person name="Grigoriev I.V."/>
            <person name="Bonfante P."/>
            <person name="Martin F.M."/>
        </authorList>
    </citation>
    <scope>NUCLEOTIDE SEQUENCE [LARGE SCALE GENOMIC DNA]</scope>
    <source>
        <strain evidence="3 4">CCBAS932</strain>
    </source>
</reference>
<name>A0A3N4L7J8_9PEZI</name>
<keyword evidence="2" id="KW-0732">Signal</keyword>
<evidence type="ECO:0000313" key="4">
    <source>
        <dbReference type="Proteomes" id="UP000277580"/>
    </source>
</evidence>
<sequence>MKLTTLFLSLMLASSALGAPVPPASSIPGVGNTPTLGSPPVDKLAPGTTDKLNAGLQGDVGQPEAKPDHLADATDAAAVGDAGPAKKLHPRQGGGHTSPLGGSDPTGGITGSDPTGGITGSDPTGGITGSDPTGGITGSDPTGLTGSLTGSLTGKRSAGPPSLDHAGITHEINRAATHSSGNSKRSPVEPIPGINVGENANVPSVDGVKKTLEGVNTPTKREEKKCVKGLDVTHNAAGCTDEITGKVDLNKVNDVNGVAKGATSGETEAPKTEAPKAGTETVTGSDLGSEFVPSADSVTASPTDVKSPAKDAKAPTTGDVTGADAVSGLASGFVPRDETVKKLGGAAADLKKTAGTSADVASVDTPLGATTVPV</sequence>
<feature type="compositionally biased region" description="Low complexity" evidence="1">
    <location>
        <begin position="73"/>
        <end position="85"/>
    </location>
</feature>
<feature type="signal peptide" evidence="2">
    <location>
        <begin position="1"/>
        <end position="18"/>
    </location>
</feature>
<dbReference type="Proteomes" id="UP000277580">
    <property type="component" value="Unassembled WGS sequence"/>
</dbReference>